<sequence>MSHSKAGRPTPGSLPPNKDQKEIELTKEQGIALIKPVAKKLWGADVSSYTLRIDEAWRDYIFSSNGKPSIVARINEFGNLVNISLDPLRK</sequence>
<dbReference type="EMBL" id="LS992241">
    <property type="protein sequence ID" value="SYX86796.1"/>
    <property type="molecule type" value="Genomic_DNA"/>
</dbReference>
<reference evidence="3" key="1">
    <citation type="submission" date="2018-08" db="EMBL/GenBank/DDBJ databases">
        <authorList>
            <person name="Chevrot R."/>
        </authorList>
    </citation>
    <scope>NUCLEOTIDE SEQUENCE [LARGE SCALE GENOMIC DNA]</scope>
</reference>
<feature type="region of interest" description="Disordered" evidence="1">
    <location>
        <begin position="1"/>
        <end position="22"/>
    </location>
</feature>
<protein>
    <submittedName>
        <fullName evidence="2">Uncharacterized protein</fullName>
    </submittedName>
</protein>
<evidence type="ECO:0000313" key="2">
    <source>
        <dbReference type="EMBL" id="SYX86796.1"/>
    </source>
</evidence>
<organism evidence="2 3">
    <name type="scientific">Paenibacillus alvei</name>
    <name type="common">Bacillus alvei</name>
    <dbReference type="NCBI Taxonomy" id="44250"/>
    <lineage>
        <taxon>Bacteria</taxon>
        <taxon>Bacillati</taxon>
        <taxon>Bacillota</taxon>
        <taxon>Bacilli</taxon>
        <taxon>Bacillales</taxon>
        <taxon>Paenibacillaceae</taxon>
        <taxon>Paenibacillus</taxon>
    </lineage>
</organism>
<dbReference type="Proteomes" id="UP000304148">
    <property type="component" value="Chromosome"/>
</dbReference>
<evidence type="ECO:0000256" key="1">
    <source>
        <dbReference type="SAM" id="MobiDB-lite"/>
    </source>
</evidence>
<gene>
    <name evidence="2" type="ORF">PBLR_15222</name>
</gene>
<accession>A0A383RKG3</accession>
<evidence type="ECO:0000313" key="3">
    <source>
        <dbReference type="Proteomes" id="UP000304148"/>
    </source>
</evidence>
<name>A0A383RKG3_PAEAL</name>
<proteinExistence type="predicted"/>
<dbReference type="RefSeq" id="WP_138188612.1">
    <property type="nucleotide sequence ID" value="NZ_LS992241.1"/>
</dbReference>
<dbReference type="AlphaFoldDB" id="A0A383RKG3"/>